<dbReference type="AlphaFoldDB" id="A0A7D8UT76"/>
<dbReference type="Proteomes" id="UP000481288">
    <property type="component" value="Unassembled WGS sequence"/>
</dbReference>
<evidence type="ECO:0000313" key="11">
    <source>
        <dbReference type="EMBL" id="TVY57341.1"/>
    </source>
</evidence>
<evidence type="ECO:0000256" key="9">
    <source>
        <dbReference type="PIRSR" id="PIRSR606710-2"/>
    </source>
</evidence>
<evidence type="ECO:0000256" key="3">
    <source>
        <dbReference type="ARBA" id="ARBA00009865"/>
    </source>
</evidence>
<evidence type="ECO:0000256" key="6">
    <source>
        <dbReference type="ARBA" id="ARBA00023295"/>
    </source>
</evidence>
<dbReference type="InterPro" id="IPR050727">
    <property type="entry name" value="GH43_arabinanases"/>
</dbReference>
<evidence type="ECO:0000256" key="1">
    <source>
        <dbReference type="ARBA" id="ARBA00000375"/>
    </source>
</evidence>
<protein>
    <recommendedName>
        <fullName evidence="4 7">Arabinan endo-1,5-alpha-L-arabinosidase</fullName>
        <ecNumber evidence="4 7">3.2.1.99</ecNumber>
    </recommendedName>
</protein>
<dbReference type="InterPro" id="IPR016840">
    <property type="entry name" value="Glyco_hydro_43_endo_a_Ara-ase"/>
</dbReference>
<dbReference type="Gene3D" id="2.115.10.20">
    <property type="entry name" value="Glycosyl hydrolase domain, family 43"/>
    <property type="match status" value="1"/>
</dbReference>
<dbReference type="EC" id="3.2.1.99" evidence="4 7"/>
<feature type="active site" description="Proton acceptor" evidence="8">
    <location>
        <position position="36"/>
    </location>
</feature>
<evidence type="ECO:0000313" key="12">
    <source>
        <dbReference type="Proteomes" id="UP000481288"/>
    </source>
</evidence>
<keyword evidence="5 7" id="KW-0378">Hydrolase</keyword>
<dbReference type="UniPathway" id="UPA00667"/>
<keyword evidence="12" id="KW-1185">Reference proteome</keyword>
<comment type="similarity">
    <text evidence="3 7">Belongs to the glycosyl hydrolase 43 family.</text>
</comment>
<dbReference type="PIRSF" id="PIRSF026534">
    <property type="entry name" value="Endo_alpha-L-arabinosidase"/>
    <property type="match status" value="1"/>
</dbReference>
<evidence type="ECO:0000256" key="8">
    <source>
        <dbReference type="PIRSR" id="PIRSR606710-1"/>
    </source>
</evidence>
<comment type="caution">
    <text evidence="11">The sequence shown here is derived from an EMBL/GenBank/DDBJ whole genome shotgun (WGS) entry which is preliminary data.</text>
</comment>
<gene>
    <name evidence="11" type="primary">abnA</name>
    <name evidence="11" type="ORF">LCER1_G001776</name>
</gene>
<dbReference type="GO" id="GO:0031222">
    <property type="term" value="P:arabinan catabolic process"/>
    <property type="evidence" value="ECO:0007669"/>
    <property type="project" value="UniProtKB-UniPathway"/>
</dbReference>
<dbReference type="GO" id="GO:0046558">
    <property type="term" value="F:arabinan endo-1,5-alpha-L-arabinosidase activity"/>
    <property type="evidence" value="ECO:0007669"/>
    <property type="project" value="UniProtKB-EC"/>
</dbReference>
<dbReference type="PANTHER" id="PTHR43301:SF3">
    <property type="entry name" value="ARABINAN ENDO-1,5-ALPHA-L-ARABINOSIDASE A-RELATED"/>
    <property type="match status" value="1"/>
</dbReference>
<dbReference type="InterPro" id="IPR023296">
    <property type="entry name" value="Glyco_hydro_beta-prop_sf"/>
</dbReference>
<reference evidence="11 12" key="1">
    <citation type="submission" date="2018-05" db="EMBL/GenBank/DDBJ databases">
        <title>Whole genome sequencing for identification of molecular markers to develop diagnostic detection tools for the regulated plant pathogen Lachnellula willkommii.</title>
        <authorList>
            <person name="Giroux E."/>
            <person name="Bilodeau G."/>
        </authorList>
    </citation>
    <scope>NUCLEOTIDE SEQUENCE [LARGE SCALE GENOMIC DNA]</scope>
    <source>
        <strain evidence="11 12">CBS 625.97</strain>
    </source>
</reference>
<dbReference type="SUPFAM" id="SSF75005">
    <property type="entry name" value="Arabinanase/levansucrase/invertase"/>
    <property type="match status" value="1"/>
</dbReference>
<comment type="catalytic activity">
    <reaction evidence="1 7">
        <text>Endohydrolysis of (1-&gt;5)-alpha-arabinofuranosidic linkages in (1-&gt;5)-arabinans.</text>
        <dbReference type="EC" id="3.2.1.99"/>
    </reaction>
</comment>
<feature type="site" description="Important for catalytic activity, responsible for pKa modulation of the active site Glu and correct orientation of both the proton donor and substrate" evidence="9">
    <location>
        <position position="161"/>
    </location>
</feature>
<evidence type="ECO:0000256" key="4">
    <source>
        <dbReference type="ARBA" id="ARBA00012586"/>
    </source>
</evidence>
<dbReference type="OrthoDB" id="195678at2759"/>
<keyword evidence="6 7" id="KW-0326">Glycosidase</keyword>
<dbReference type="Pfam" id="PF04616">
    <property type="entry name" value="Glyco_hydro_43"/>
    <property type="match status" value="1"/>
</dbReference>
<sequence>MFSLLRSATAFLIATASLVQGYADPGACSGACWGHDPSVIQRSSDNLYFKFNTGSGIQIATASSLSGPWTNQGYALASGSKISVTGNTGTDLWVRSKYPPHAPDVHKVGDLYYMYYAVSTSGSQDSAIGLATSSTMEVGSWTDLGATGIASSSSKPYNAIDPNLIAVGSNYYLNFGSFWHDIYQAPMSSDAKTVASSSVNIEYNSTGTRPSEGSYMFYYGDYYYLLWSSGICCGYDTSKPATGAEYKVMMCRSTSATGGFVDQSGTACTSNGGTVLLASHGTTYGPGGQGVFTDSSKGPVLYYHYADTNVGLGDGSYLFGWNVLGWSNGWPTV</sequence>
<proteinExistence type="inferred from homology"/>
<dbReference type="EMBL" id="QGMG01000099">
    <property type="protein sequence ID" value="TVY57341.1"/>
    <property type="molecule type" value="Genomic_DNA"/>
</dbReference>
<dbReference type="PANTHER" id="PTHR43301">
    <property type="entry name" value="ARABINAN ENDO-1,5-ALPHA-L-ARABINOSIDASE"/>
    <property type="match status" value="1"/>
</dbReference>
<accession>A0A7D8UT76</accession>
<dbReference type="CDD" id="cd18831">
    <property type="entry name" value="GH43_AnAbnA-like"/>
    <property type="match status" value="1"/>
</dbReference>
<dbReference type="InterPro" id="IPR006710">
    <property type="entry name" value="Glyco_hydro_43"/>
</dbReference>
<evidence type="ECO:0000256" key="2">
    <source>
        <dbReference type="ARBA" id="ARBA00004834"/>
    </source>
</evidence>
<comment type="pathway">
    <text evidence="2 7">Glycan metabolism; L-arabinan degradation.</text>
</comment>
<organism evidence="11 12">
    <name type="scientific">Lachnellula cervina</name>
    <dbReference type="NCBI Taxonomy" id="1316786"/>
    <lineage>
        <taxon>Eukaryota</taxon>
        <taxon>Fungi</taxon>
        <taxon>Dikarya</taxon>
        <taxon>Ascomycota</taxon>
        <taxon>Pezizomycotina</taxon>
        <taxon>Leotiomycetes</taxon>
        <taxon>Helotiales</taxon>
        <taxon>Lachnaceae</taxon>
        <taxon>Lachnellula</taxon>
    </lineage>
</organism>
<evidence type="ECO:0000256" key="7">
    <source>
        <dbReference type="PIRNR" id="PIRNR026534"/>
    </source>
</evidence>
<name>A0A7D8UT76_9HELO</name>
<evidence type="ECO:0000256" key="5">
    <source>
        <dbReference type="ARBA" id="ARBA00022801"/>
    </source>
</evidence>
<evidence type="ECO:0000256" key="10">
    <source>
        <dbReference type="SAM" id="SignalP"/>
    </source>
</evidence>
<feature type="signal peptide" evidence="10">
    <location>
        <begin position="1"/>
        <end position="23"/>
    </location>
</feature>
<feature type="active site" description="Proton donor" evidence="8">
    <location>
        <position position="212"/>
    </location>
</feature>
<feature type="chain" id="PRO_5028888377" description="Arabinan endo-1,5-alpha-L-arabinosidase" evidence="10">
    <location>
        <begin position="24"/>
        <end position="333"/>
    </location>
</feature>
<keyword evidence="10" id="KW-0732">Signal</keyword>